<dbReference type="Proteomes" id="UP000287188">
    <property type="component" value="Unassembled WGS sequence"/>
</dbReference>
<name>A0A402AZG7_9CHLR</name>
<dbReference type="InterPro" id="IPR029068">
    <property type="entry name" value="Glyas_Bleomycin-R_OHBP_Dase"/>
</dbReference>
<dbReference type="CDD" id="cd06587">
    <property type="entry name" value="VOC"/>
    <property type="match status" value="1"/>
</dbReference>
<evidence type="ECO:0000313" key="3">
    <source>
        <dbReference type="Proteomes" id="UP000287188"/>
    </source>
</evidence>
<dbReference type="SUPFAM" id="SSF54593">
    <property type="entry name" value="Glyoxalase/Bleomycin resistance protein/Dihydroxybiphenyl dioxygenase"/>
    <property type="match status" value="1"/>
</dbReference>
<evidence type="ECO:0000259" key="1">
    <source>
        <dbReference type="PROSITE" id="PS51819"/>
    </source>
</evidence>
<dbReference type="SUPFAM" id="SSF109854">
    <property type="entry name" value="DinB/YfiT-like putative metalloenzymes"/>
    <property type="match status" value="1"/>
</dbReference>
<reference evidence="3" key="1">
    <citation type="submission" date="2018-12" db="EMBL/GenBank/DDBJ databases">
        <title>Tengunoibacter tsumagoiensis gen. nov., sp. nov., Dictyobacter kobayashii sp. nov., D. alpinus sp. nov., and D. joshuensis sp. nov. and description of Dictyobacteraceae fam. nov. within the order Ktedonobacterales isolated from Tengu-no-mugimeshi.</title>
        <authorList>
            <person name="Wang C.M."/>
            <person name="Zheng Y."/>
            <person name="Sakai Y."/>
            <person name="Toyoda A."/>
            <person name="Minakuchi Y."/>
            <person name="Abe K."/>
            <person name="Yokota A."/>
            <person name="Yabe S."/>
        </authorList>
    </citation>
    <scope>NUCLEOTIDE SEQUENCE [LARGE SCALE GENOMIC DNA]</scope>
    <source>
        <strain evidence="3">Uno11</strain>
    </source>
</reference>
<protein>
    <recommendedName>
        <fullName evidence="1">VOC domain-containing protein</fullName>
    </recommendedName>
</protein>
<dbReference type="EMBL" id="BIFS01000002">
    <property type="protein sequence ID" value="GCE24478.1"/>
    <property type="molecule type" value="Genomic_DNA"/>
</dbReference>
<gene>
    <name evidence="2" type="ORF">KDK_82780</name>
</gene>
<dbReference type="InterPro" id="IPR034660">
    <property type="entry name" value="DinB/YfiT-like"/>
</dbReference>
<feature type="domain" description="VOC" evidence="1">
    <location>
        <begin position="9"/>
        <end position="130"/>
    </location>
</feature>
<dbReference type="Gene3D" id="1.20.120.450">
    <property type="entry name" value="dinb family like domain"/>
    <property type="match status" value="1"/>
</dbReference>
<dbReference type="InterPro" id="IPR024775">
    <property type="entry name" value="DinB-like"/>
</dbReference>
<dbReference type="PROSITE" id="PS51819">
    <property type="entry name" value="VOC"/>
    <property type="match status" value="1"/>
</dbReference>
<dbReference type="AlphaFoldDB" id="A0A402AZG7"/>
<evidence type="ECO:0000313" key="2">
    <source>
        <dbReference type="EMBL" id="GCE24478.1"/>
    </source>
</evidence>
<dbReference type="Gene3D" id="3.10.180.10">
    <property type="entry name" value="2,3-Dihydroxybiphenyl 1,2-Dioxygenase, domain 1"/>
    <property type="match status" value="1"/>
</dbReference>
<accession>A0A402AZG7</accession>
<comment type="caution">
    <text evidence="2">The sequence shown here is derived from an EMBL/GenBank/DDBJ whole genome shotgun (WGS) entry which is preliminary data.</text>
</comment>
<dbReference type="RefSeq" id="WP_161978050.1">
    <property type="nucleotide sequence ID" value="NZ_BIFS01000002.1"/>
</dbReference>
<sequence>MQQDARTTSQPSWAMYVKDIAASRTFYLEQLGFRETATALPETLVEIVGFNNDPILLVGSDAGDAAPYLASTHTVIKSGEFLPFYCQNLDAQRALWAERGLKVHETQTPLGEPALVVPDPDGHLLIFIAQGQRTPEEIIELYAQGPRLLQETLEGLTEQDLNLTKAPGEWSICQMVHHISDGDDLWMRVAKAALTRPGCLYSHDWYTTDNASADLLDYAGRAIEPAVQLYNANHAHIVQLVQHLPDALERYVMFIWPGQEPQRFTVRDILYMQAGHAAMHCKDIQEIRQLHQK</sequence>
<keyword evidence="3" id="KW-1185">Reference proteome</keyword>
<dbReference type="InterPro" id="IPR004360">
    <property type="entry name" value="Glyas_Fos-R_dOase_dom"/>
</dbReference>
<dbReference type="InterPro" id="IPR037523">
    <property type="entry name" value="VOC_core"/>
</dbReference>
<organism evidence="2 3">
    <name type="scientific">Dictyobacter kobayashii</name>
    <dbReference type="NCBI Taxonomy" id="2014872"/>
    <lineage>
        <taxon>Bacteria</taxon>
        <taxon>Bacillati</taxon>
        <taxon>Chloroflexota</taxon>
        <taxon>Ktedonobacteria</taxon>
        <taxon>Ktedonobacterales</taxon>
        <taxon>Dictyobacteraceae</taxon>
        <taxon>Dictyobacter</taxon>
    </lineage>
</organism>
<dbReference type="Pfam" id="PF12867">
    <property type="entry name" value="DinB_2"/>
    <property type="match status" value="1"/>
</dbReference>
<proteinExistence type="predicted"/>
<dbReference type="Pfam" id="PF00903">
    <property type="entry name" value="Glyoxalase"/>
    <property type="match status" value="1"/>
</dbReference>